<accession>A0A1Y1VM73</accession>
<protein>
    <submittedName>
        <fullName evidence="3">Abi-domain-containing protein</fullName>
    </submittedName>
</protein>
<dbReference type="PANTHER" id="PTHR36435:SF1">
    <property type="entry name" value="CAAX AMINO TERMINAL PROTEASE FAMILY PROTEIN"/>
    <property type="match status" value="1"/>
</dbReference>
<dbReference type="InterPro" id="IPR003675">
    <property type="entry name" value="Rce1/LyrA-like_dom"/>
</dbReference>
<keyword evidence="1" id="KW-0812">Transmembrane</keyword>
<evidence type="ECO:0000313" key="4">
    <source>
        <dbReference type="Proteomes" id="UP000193719"/>
    </source>
</evidence>
<dbReference type="GO" id="GO:0080120">
    <property type="term" value="P:CAAX-box protein maturation"/>
    <property type="evidence" value="ECO:0007669"/>
    <property type="project" value="UniProtKB-ARBA"/>
</dbReference>
<name>A0A1Y1VM73_9FUNG</name>
<sequence length="152" mass="17392">MESTNQKEIEQQLKENTIGIIISTCIIAPFIEEFIFRSVIFKIINWAGKKVQKNKKFIGIVIRILAFLISSFLFAFGHYNFDFKVLASEILSFSSYFFMGIALALAYDHDGYILASIFTHMLNNIIAVLIILYIDDDITNGSIIIKNFLNSF</sequence>
<keyword evidence="1" id="KW-0472">Membrane</keyword>
<evidence type="ECO:0000256" key="1">
    <source>
        <dbReference type="SAM" id="Phobius"/>
    </source>
</evidence>
<dbReference type="PANTHER" id="PTHR36435">
    <property type="entry name" value="SLR1288 PROTEIN"/>
    <property type="match status" value="1"/>
</dbReference>
<proteinExistence type="predicted"/>
<organism evidence="3 4">
    <name type="scientific">Piromyces finnis</name>
    <dbReference type="NCBI Taxonomy" id="1754191"/>
    <lineage>
        <taxon>Eukaryota</taxon>
        <taxon>Fungi</taxon>
        <taxon>Fungi incertae sedis</taxon>
        <taxon>Chytridiomycota</taxon>
        <taxon>Chytridiomycota incertae sedis</taxon>
        <taxon>Neocallimastigomycetes</taxon>
        <taxon>Neocallimastigales</taxon>
        <taxon>Neocallimastigaceae</taxon>
        <taxon>Piromyces</taxon>
    </lineage>
</organism>
<feature type="transmembrane region" description="Helical" evidence="1">
    <location>
        <begin position="57"/>
        <end position="79"/>
    </location>
</feature>
<reference evidence="3 4" key="1">
    <citation type="submission" date="2016-08" db="EMBL/GenBank/DDBJ databases">
        <title>Genomes of anaerobic fungi encode conserved fungal cellulosomes for biomass hydrolysis.</title>
        <authorList>
            <consortium name="DOE Joint Genome Institute"/>
            <person name="Haitjema C.H."/>
            <person name="Gilmore S.P."/>
            <person name="Henske J.K."/>
            <person name="Solomon K.V."/>
            <person name="De Groot R."/>
            <person name="Kuo A."/>
            <person name="Mondo S.J."/>
            <person name="Salamov A.A."/>
            <person name="Labutti K."/>
            <person name="Zhao Z."/>
            <person name="Chiniquy J."/>
            <person name="Barry K."/>
            <person name="Brewer H.M."/>
            <person name="Purvine S.O."/>
            <person name="Wright A.T."/>
            <person name="Boxma B."/>
            <person name="Van Alen T."/>
            <person name="Hackstein J.H."/>
            <person name="Baker S.E."/>
            <person name="Grigoriev I.V."/>
            <person name="O'Malley M.A."/>
        </authorList>
    </citation>
    <scope>NUCLEOTIDE SEQUENCE [LARGE SCALE GENOMIC DNA]</scope>
    <source>
        <strain evidence="4">finn</strain>
    </source>
</reference>
<dbReference type="AlphaFoldDB" id="A0A1Y1VM73"/>
<dbReference type="Pfam" id="PF02517">
    <property type="entry name" value="Rce1-like"/>
    <property type="match status" value="1"/>
</dbReference>
<dbReference type="GO" id="GO:0004175">
    <property type="term" value="F:endopeptidase activity"/>
    <property type="evidence" value="ECO:0007669"/>
    <property type="project" value="UniProtKB-ARBA"/>
</dbReference>
<keyword evidence="1" id="KW-1133">Transmembrane helix</keyword>
<feature type="transmembrane region" description="Helical" evidence="1">
    <location>
        <begin position="112"/>
        <end position="134"/>
    </location>
</feature>
<gene>
    <name evidence="3" type="ORF">BCR36DRAFT_579469</name>
</gene>
<keyword evidence="4" id="KW-1185">Reference proteome</keyword>
<evidence type="ECO:0000259" key="2">
    <source>
        <dbReference type="Pfam" id="PF02517"/>
    </source>
</evidence>
<dbReference type="OrthoDB" id="2159521at2759"/>
<comment type="caution">
    <text evidence="3">The sequence shown here is derived from an EMBL/GenBank/DDBJ whole genome shotgun (WGS) entry which is preliminary data.</text>
</comment>
<feature type="transmembrane region" description="Helical" evidence="1">
    <location>
        <begin position="85"/>
        <end position="105"/>
    </location>
</feature>
<dbReference type="EMBL" id="MCFH01000002">
    <property type="protein sequence ID" value="ORX60023.1"/>
    <property type="molecule type" value="Genomic_DNA"/>
</dbReference>
<feature type="domain" description="CAAX prenyl protease 2/Lysostaphin resistance protein A-like" evidence="2">
    <location>
        <begin position="16"/>
        <end position="126"/>
    </location>
</feature>
<dbReference type="Proteomes" id="UP000193719">
    <property type="component" value="Unassembled WGS sequence"/>
</dbReference>
<evidence type="ECO:0000313" key="3">
    <source>
        <dbReference type="EMBL" id="ORX60023.1"/>
    </source>
</evidence>
<reference evidence="3 4" key="2">
    <citation type="submission" date="2016-08" db="EMBL/GenBank/DDBJ databases">
        <title>Pervasive Adenine N6-methylation of Active Genes in Fungi.</title>
        <authorList>
            <consortium name="DOE Joint Genome Institute"/>
            <person name="Mondo S.J."/>
            <person name="Dannebaum R.O."/>
            <person name="Kuo R.C."/>
            <person name="Labutti K."/>
            <person name="Haridas S."/>
            <person name="Kuo A."/>
            <person name="Salamov A."/>
            <person name="Ahrendt S.R."/>
            <person name="Lipzen A."/>
            <person name="Sullivan W."/>
            <person name="Andreopoulos W.B."/>
            <person name="Clum A."/>
            <person name="Lindquist E."/>
            <person name="Daum C."/>
            <person name="Ramamoorthy G.K."/>
            <person name="Gryganskyi A."/>
            <person name="Culley D."/>
            <person name="Magnuson J.K."/>
            <person name="James T.Y."/>
            <person name="O'Malley M.A."/>
            <person name="Stajich J.E."/>
            <person name="Spatafora J.W."/>
            <person name="Visel A."/>
            <person name="Grigoriev I.V."/>
        </authorList>
    </citation>
    <scope>NUCLEOTIDE SEQUENCE [LARGE SCALE GENOMIC DNA]</scope>
    <source>
        <strain evidence="4">finn</strain>
    </source>
</reference>
<dbReference type="InterPro" id="IPR052710">
    <property type="entry name" value="CAAX_protease"/>
</dbReference>